<sequence>MRKHGFTLVELLVAMAIIGLLIGLSLFGIAAAQRNARDTARKAALQDINAGIADFLTLDGRFPSRIRFAGENVEIAANYPVTSCTAQNKCVLVPLDGAAKTDDAGPGGANGVQVVGTTSTNTSAYCFASRTDGYSLAVRLESGDDFQAGTSTTPCSI</sequence>
<reference evidence="2 3" key="1">
    <citation type="submission" date="2015-02" db="EMBL/GenBank/DDBJ databases">
        <title>Improved understanding of the partial-nitritation anammox process through 23 genomes representing the majority of the microbial community.</title>
        <authorList>
            <person name="Speth D.R."/>
            <person name="In T Zandt M."/>
            <person name="Guerrero Cruz S."/>
            <person name="Jetten M.S."/>
            <person name="Dutilh B.E."/>
        </authorList>
    </citation>
    <scope>NUCLEOTIDE SEQUENCE [LARGE SCALE GENOMIC DNA]</scope>
    <source>
        <strain evidence="2">OLB20</strain>
    </source>
</reference>
<organism evidence="2 3">
    <name type="scientific">candidate division WS6 bacterium OLB20</name>
    <dbReference type="NCBI Taxonomy" id="1617426"/>
    <lineage>
        <taxon>Bacteria</taxon>
        <taxon>Candidatus Dojkabacteria</taxon>
    </lineage>
</organism>
<evidence type="ECO:0008006" key="4">
    <source>
        <dbReference type="Google" id="ProtNLM"/>
    </source>
</evidence>
<dbReference type="Proteomes" id="UP000070457">
    <property type="component" value="Unassembled WGS sequence"/>
</dbReference>
<dbReference type="PROSITE" id="PS00409">
    <property type="entry name" value="PROKAR_NTER_METHYL"/>
    <property type="match status" value="1"/>
</dbReference>
<dbReference type="STRING" id="1617426.TR69_WS6001000592"/>
<keyword evidence="1" id="KW-0812">Transmembrane</keyword>
<comment type="caution">
    <text evidence="2">The sequence shown here is derived from an EMBL/GenBank/DDBJ whole genome shotgun (WGS) entry which is preliminary data.</text>
</comment>
<protein>
    <recommendedName>
        <fullName evidence="4">Type II secretion system protein G</fullName>
    </recommendedName>
</protein>
<dbReference type="Pfam" id="PF07963">
    <property type="entry name" value="N_methyl"/>
    <property type="match status" value="1"/>
</dbReference>
<dbReference type="SUPFAM" id="SSF54523">
    <property type="entry name" value="Pili subunits"/>
    <property type="match status" value="1"/>
</dbReference>
<dbReference type="InterPro" id="IPR012902">
    <property type="entry name" value="N_methyl_site"/>
</dbReference>
<feature type="transmembrane region" description="Helical" evidence="1">
    <location>
        <begin position="12"/>
        <end position="32"/>
    </location>
</feature>
<dbReference type="AlphaFoldDB" id="A0A136LY91"/>
<evidence type="ECO:0000313" key="2">
    <source>
        <dbReference type="EMBL" id="KXK26586.1"/>
    </source>
</evidence>
<evidence type="ECO:0000313" key="3">
    <source>
        <dbReference type="Proteomes" id="UP000070457"/>
    </source>
</evidence>
<keyword evidence="1" id="KW-1133">Transmembrane helix</keyword>
<name>A0A136LY91_9BACT</name>
<evidence type="ECO:0000256" key="1">
    <source>
        <dbReference type="SAM" id="Phobius"/>
    </source>
</evidence>
<dbReference type="Gene3D" id="3.30.700.10">
    <property type="entry name" value="Glycoprotein, Type 4 Pilin"/>
    <property type="match status" value="1"/>
</dbReference>
<gene>
    <name evidence="2" type="ORF">TR69_WS6001000592</name>
</gene>
<keyword evidence="1" id="KW-0472">Membrane</keyword>
<accession>A0A136LY91</accession>
<dbReference type="EMBL" id="JYNZ01000003">
    <property type="protein sequence ID" value="KXK26586.1"/>
    <property type="molecule type" value="Genomic_DNA"/>
</dbReference>
<dbReference type="NCBIfam" id="TIGR02532">
    <property type="entry name" value="IV_pilin_GFxxxE"/>
    <property type="match status" value="1"/>
</dbReference>
<proteinExistence type="predicted"/>
<dbReference type="InterPro" id="IPR045584">
    <property type="entry name" value="Pilin-like"/>
</dbReference>
<dbReference type="PANTHER" id="PTHR30093">
    <property type="entry name" value="GENERAL SECRETION PATHWAY PROTEIN G"/>
    <property type="match status" value="1"/>
</dbReference>